<protein>
    <submittedName>
        <fullName evidence="2">Uncharacterized protein</fullName>
    </submittedName>
</protein>
<comment type="caution">
    <text evidence="2">The sequence shown here is derived from an EMBL/GenBank/DDBJ whole genome shotgun (WGS) entry which is preliminary data.</text>
</comment>
<dbReference type="RefSeq" id="WP_397673419.1">
    <property type="nucleotide sequence ID" value="NZ_JBIRGH010000010.1"/>
</dbReference>
<evidence type="ECO:0000313" key="2">
    <source>
        <dbReference type="EMBL" id="MFH8586366.1"/>
    </source>
</evidence>
<dbReference type="Proteomes" id="UP001610990">
    <property type="component" value="Unassembled WGS sequence"/>
</dbReference>
<organism evidence="2 3">
    <name type="scientific">Streptomyces celluloflavus</name>
    <dbReference type="NCBI Taxonomy" id="58344"/>
    <lineage>
        <taxon>Bacteria</taxon>
        <taxon>Bacillati</taxon>
        <taxon>Actinomycetota</taxon>
        <taxon>Actinomycetes</taxon>
        <taxon>Kitasatosporales</taxon>
        <taxon>Streptomycetaceae</taxon>
        <taxon>Streptomyces</taxon>
    </lineage>
</organism>
<name>A0ABW7RE77_9ACTN</name>
<sequence length="72" mass="7410">MAVAHPAPDGRTVANVVGSRRAAFTQPRKGQFTDAFGYPHANSATPFKGARTVDRAGPVRAGDPAAAGHAVR</sequence>
<evidence type="ECO:0000256" key="1">
    <source>
        <dbReference type="SAM" id="MobiDB-lite"/>
    </source>
</evidence>
<reference evidence="2 3" key="1">
    <citation type="submission" date="2024-10" db="EMBL/GenBank/DDBJ databases">
        <title>The Natural Products Discovery Center: Release of the First 8490 Sequenced Strains for Exploring Actinobacteria Biosynthetic Diversity.</title>
        <authorList>
            <person name="Kalkreuter E."/>
            <person name="Kautsar S.A."/>
            <person name="Yang D."/>
            <person name="Bader C.D."/>
            <person name="Teijaro C.N."/>
            <person name="Fluegel L."/>
            <person name="Davis C.M."/>
            <person name="Simpson J.R."/>
            <person name="Lauterbach L."/>
            <person name="Steele A.D."/>
            <person name="Gui C."/>
            <person name="Meng S."/>
            <person name="Li G."/>
            <person name="Viehrig K."/>
            <person name="Ye F."/>
            <person name="Su P."/>
            <person name="Kiefer A.F."/>
            <person name="Nichols A."/>
            <person name="Cepeda A.J."/>
            <person name="Yan W."/>
            <person name="Fan B."/>
            <person name="Jiang Y."/>
            <person name="Adhikari A."/>
            <person name="Zheng C.-J."/>
            <person name="Schuster L."/>
            <person name="Cowan T.M."/>
            <person name="Smanski M.J."/>
            <person name="Chevrette M.G."/>
            <person name="De Carvalho L.P.S."/>
            <person name="Shen B."/>
        </authorList>
    </citation>
    <scope>NUCLEOTIDE SEQUENCE [LARGE SCALE GENOMIC DNA]</scope>
    <source>
        <strain evidence="2 3">NPDC018013</strain>
    </source>
</reference>
<keyword evidence="3" id="KW-1185">Reference proteome</keyword>
<proteinExistence type="predicted"/>
<feature type="region of interest" description="Disordered" evidence="1">
    <location>
        <begin position="34"/>
        <end position="72"/>
    </location>
</feature>
<gene>
    <name evidence="2" type="ORF">ACH4GP_18475</name>
</gene>
<accession>A0ABW7RE77</accession>
<evidence type="ECO:0000313" key="3">
    <source>
        <dbReference type="Proteomes" id="UP001610990"/>
    </source>
</evidence>
<dbReference type="EMBL" id="JBIRGH010000010">
    <property type="protein sequence ID" value="MFH8586366.1"/>
    <property type="molecule type" value="Genomic_DNA"/>
</dbReference>